<sequence length="256" mass="29407">MGRFSDCEESSLRKIKLIVAYDGTNYCGWQYQPNGITIEEVLNRHLSELLKEEIKVVGASRTDSGVHALGNVAVFCTKARMPADKISFALNTRLPEDIRIQDSCEVPEEFHPRFADTVKTYEYRILNRRFPDPTRRLYSYFYYYPLDVERMREAAAYLVGEHDFKSFCTHKPEVENTVRTVYSLDIEKEGDMICIRIRGNGFLYNMVRIIAGTLIRVGGGSIEPGDISEILEARDRRRAAETARPEGLTLVKIEYV</sequence>
<dbReference type="Proteomes" id="UP000245412">
    <property type="component" value="Unassembled WGS sequence"/>
</dbReference>
<dbReference type="Gene3D" id="3.30.70.580">
    <property type="entry name" value="Pseudouridine synthase I, catalytic domain, N-terminal subdomain"/>
    <property type="match status" value="1"/>
</dbReference>
<comment type="caution">
    <text evidence="4">Lacks conserved residue(s) required for the propagation of feature annotation.</text>
</comment>
<dbReference type="Pfam" id="PF01416">
    <property type="entry name" value="PseudoU_synth_1"/>
    <property type="match status" value="2"/>
</dbReference>
<dbReference type="CDD" id="cd02570">
    <property type="entry name" value="PseudoU_synth_EcTruA"/>
    <property type="match status" value="1"/>
</dbReference>
<name>A0AB73T8B9_9FIRM</name>
<gene>
    <name evidence="4" type="primary">truA</name>
    <name evidence="9" type="ORF">C7383_102255</name>
</gene>
<comment type="subunit">
    <text evidence="4">Homodimer.</text>
</comment>
<dbReference type="InterPro" id="IPR020103">
    <property type="entry name" value="PsdUridine_synth_cat_dom_sf"/>
</dbReference>
<evidence type="ECO:0000256" key="2">
    <source>
        <dbReference type="ARBA" id="ARBA00022694"/>
    </source>
</evidence>
<dbReference type="Gene3D" id="3.30.70.660">
    <property type="entry name" value="Pseudouridine synthase I, catalytic domain, C-terminal subdomain"/>
    <property type="match status" value="1"/>
</dbReference>
<comment type="caution">
    <text evidence="9">The sequence shown here is derived from an EMBL/GenBank/DDBJ whole genome shotgun (WGS) entry which is preliminary data.</text>
</comment>
<evidence type="ECO:0000313" key="9">
    <source>
        <dbReference type="EMBL" id="PWJ78119.1"/>
    </source>
</evidence>
<dbReference type="InterPro" id="IPR020097">
    <property type="entry name" value="PsdUridine_synth_TruA_a/b_dom"/>
</dbReference>
<dbReference type="InterPro" id="IPR020095">
    <property type="entry name" value="PsdUridine_synth_TruA_C"/>
</dbReference>
<dbReference type="AlphaFoldDB" id="A0AB73T8B9"/>
<comment type="catalytic activity">
    <reaction evidence="4 7">
        <text>uridine(38/39/40) in tRNA = pseudouridine(38/39/40) in tRNA</text>
        <dbReference type="Rhea" id="RHEA:22376"/>
        <dbReference type="Rhea" id="RHEA-COMP:10085"/>
        <dbReference type="Rhea" id="RHEA-COMP:10087"/>
        <dbReference type="ChEBI" id="CHEBI:65314"/>
        <dbReference type="ChEBI" id="CHEBI:65315"/>
        <dbReference type="EC" id="5.4.99.12"/>
    </reaction>
</comment>
<dbReference type="PIRSF" id="PIRSF001430">
    <property type="entry name" value="tRNA_psdUrid_synth"/>
    <property type="match status" value="1"/>
</dbReference>
<dbReference type="HAMAP" id="MF_00171">
    <property type="entry name" value="TruA"/>
    <property type="match status" value="1"/>
</dbReference>
<evidence type="ECO:0000256" key="5">
    <source>
        <dbReference type="PIRSR" id="PIRSR001430-1"/>
    </source>
</evidence>
<dbReference type="PANTHER" id="PTHR11142">
    <property type="entry name" value="PSEUDOURIDYLATE SYNTHASE"/>
    <property type="match status" value="1"/>
</dbReference>
<keyword evidence="10" id="KW-1185">Reference proteome</keyword>
<evidence type="ECO:0000256" key="4">
    <source>
        <dbReference type="HAMAP-Rule" id="MF_00171"/>
    </source>
</evidence>
<dbReference type="GO" id="GO:0031119">
    <property type="term" value="P:tRNA pseudouridine synthesis"/>
    <property type="evidence" value="ECO:0007669"/>
    <property type="project" value="UniProtKB-UniRule"/>
</dbReference>
<dbReference type="FunFam" id="3.30.70.580:FF:000001">
    <property type="entry name" value="tRNA pseudouridine synthase A"/>
    <property type="match status" value="1"/>
</dbReference>
<feature type="binding site" evidence="4 6">
    <location>
        <position position="121"/>
    </location>
    <ligand>
        <name>substrate</name>
    </ligand>
</feature>
<keyword evidence="3 4" id="KW-0413">Isomerase</keyword>
<dbReference type="PANTHER" id="PTHR11142:SF0">
    <property type="entry name" value="TRNA PSEUDOURIDINE SYNTHASE-LIKE 1"/>
    <property type="match status" value="1"/>
</dbReference>
<feature type="domain" description="Pseudouridine synthase I TruA alpha/beta" evidence="8">
    <location>
        <begin position="154"/>
        <end position="255"/>
    </location>
</feature>
<keyword evidence="2 4" id="KW-0819">tRNA processing</keyword>
<evidence type="ECO:0000256" key="6">
    <source>
        <dbReference type="PIRSR" id="PIRSR001430-2"/>
    </source>
</evidence>
<proteinExistence type="inferred from homology"/>
<comment type="function">
    <text evidence="4">Formation of pseudouridine at positions 38, 39 and 40 in the anticodon stem and loop of transfer RNAs.</text>
</comment>
<dbReference type="GO" id="GO:0160147">
    <property type="term" value="F:tRNA pseudouridine(38-40) synthase activity"/>
    <property type="evidence" value="ECO:0007669"/>
    <property type="project" value="UniProtKB-EC"/>
</dbReference>
<feature type="active site" description="Nucleophile" evidence="4 5">
    <location>
        <position position="63"/>
    </location>
</feature>
<feature type="domain" description="Pseudouridine synthase I TruA alpha/beta" evidence="8">
    <location>
        <begin position="18"/>
        <end position="114"/>
    </location>
</feature>
<evidence type="ECO:0000256" key="3">
    <source>
        <dbReference type="ARBA" id="ARBA00023235"/>
    </source>
</evidence>
<evidence type="ECO:0000259" key="8">
    <source>
        <dbReference type="Pfam" id="PF01416"/>
    </source>
</evidence>
<dbReference type="EMBL" id="QGGY01000002">
    <property type="protein sequence ID" value="PWJ78119.1"/>
    <property type="molecule type" value="Genomic_DNA"/>
</dbReference>
<accession>A0AB73T8B9</accession>
<dbReference type="InterPro" id="IPR001406">
    <property type="entry name" value="PsdUridine_synth_TruA"/>
</dbReference>
<dbReference type="EC" id="5.4.99.12" evidence="4"/>
<comment type="similarity">
    <text evidence="1 4 7">Belongs to the tRNA pseudouridine synthase TruA family.</text>
</comment>
<organism evidence="9 10">
    <name type="scientific">Murimonas intestini</name>
    <dbReference type="NCBI Taxonomy" id="1337051"/>
    <lineage>
        <taxon>Bacteria</taxon>
        <taxon>Bacillati</taxon>
        <taxon>Bacillota</taxon>
        <taxon>Clostridia</taxon>
        <taxon>Lachnospirales</taxon>
        <taxon>Lachnospiraceae</taxon>
        <taxon>Murimonas</taxon>
    </lineage>
</organism>
<evidence type="ECO:0000256" key="1">
    <source>
        <dbReference type="ARBA" id="ARBA00009375"/>
    </source>
</evidence>
<evidence type="ECO:0000256" key="7">
    <source>
        <dbReference type="RuleBase" id="RU003792"/>
    </source>
</evidence>
<protein>
    <recommendedName>
        <fullName evidence="4">tRNA pseudouridine synthase A</fullName>
        <ecNumber evidence="4">5.4.99.12</ecNumber>
    </recommendedName>
    <alternativeName>
        <fullName evidence="4">tRNA pseudouridine(38-40) synthase</fullName>
    </alternativeName>
    <alternativeName>
        <fullName evidence="4">tRNA pseudouridylate synthase I</fullName>
    </alternativeName>
    <alternativeName>
        <fullName evidence="4">tRNA-uridine isomerase I</fullName>
    </alternativeName>
</protein>
<dbReference type="NCBIfam" id="TIGR00071">
    <property type="entry name" value="hisT_truA"/>
    <property type="match status" value="1"/>
</dbReference>
<dbReference type="GO" id="GO:0003723">
    <property type="term" value="F:RNA binding"/>
    <property type="evidence" value="ECO:0007669"/>
    <property type="project" value="InterPro"/>
</dbReference>
<dbReference type="SUPFAM" id="SSF55120">
    <property type="entry name" value="Pseudouridine synthase"/>
    <property type="match status" value="1"/>
</dbReference>
<reference evidence="9 10" key="1">
    <citation type="submission" date="2018-05" db="EMBL/GenBank/DDBJ databases">
        <authorList>
            <person name="Goeker M."/>
            <person name="Huntemann M."/>
            <person name="Clum A."/>
            <person name="Pillay M."/>
            <person name="Palaniappan K."/>
            <person name="Varghese N."/>
            <person name="Mikhailova N."/>
            <person name="Stamatis D."/>
            <person name="Reddy T."/>
            <person name="Daum C."/>
            <person name="Shapiro N."/>
            <person name="Ivanova N."/>
            <person name="Kyrpides N."/>
            <person name="Woyke T."/>
        </authorList>
    </citation>
    <scope>NUCLEOTIDE SEQUENCE [LARGE SCALE GENOMIC DNA]</scope>
    <source>
        <strain evidence="9 10">DSM 26524</strain>
    </source>
</reference>
<dbReference type="InterPro" id="IPR020094">
    <property type="entry name" value="TruA/RsuA/RluB/E/F_N"/>
</dbReference>
<evidence type="ECO:0000313" key="10">
    <source>
        <dbReference type="Proteomes" id="UP000245412"/>
    </source>
</evidence>